<dbReference type="PANTHER" id="PTHR45852">
    <property type="entry name" value="SER/THR-PROTEIN KINASE RIO2"/>
    <property type="match status" value="1"/>
</dbReference>
<evidence type="ECO:0000313" key="19">
    <source>
        <dbReference type="Proteomes" id="UP000285301"/>
    </source>
</evidence>
<proteinExistence type="inferred from homology"/>
<keyword evidence="5" id="KW-0808">Transferase</keyword>
<dbReference type="Pfam" id="PF01163">
    <property type="entry name" value="RIO1"/>
    <property type="match status" value="1"/>
</dbReference>
<evidence type="ECO:0000256" key="6">
    <source>
        <dbReference type="ARBA" id="ARBA00022723"/>
    </source>
</evidence>
<dbReference type="GO" id="GO:0046872">
    <property type="term" value="F:metal ion binding"/>
    <property type="evidence" value="ECO:0007669"/>
    <property type="project" value="UniProtKB-KW"/>
</dbReference>
<keyword evidence="9" id="KW-0067">ATP-binding</keyword>
<evidence type="ECO:0000256" key="4">
    <source>
        <dbReference type="ARBA" id="ARBA00022527"/>
    </source>
</evidence>
<comment type="catalytic activity">
    <reaction evidence="12">
        <text>L-seryl-[protein] + ATP = O-phospho-L-seryl-[protein] + ADP + H(+)</text>
        <dbReference type="Rhea" id="RHEA:17989"/>
        <dbReference type="Rhea" id="RHEA-COMP:9863"/>
        <dbReference type="Rhea" id="RHEA-COMP:11604"/>
        <dbReference type="ChEBI" id="CHEBI:15378"/>
        <dbReference type="ChEBI" id="CHEBI:29999"/>
        <dbReference type="ChEBI" id="CHEBI:30616"/>
        <dbReference type="ChEBI" id="CHEBI:83421"/>
        <dbReference type="ChEBI" id="CHEBI:456216"/>
        <dbReference type="EC" id="2.7.11.1"/>
    </reaction>
</comment>
<dbReference type="FunFam" id="3.30.200.20:FF:000052">
    <property type="entry name" value="Serine/threonine-protein kinase RIO2"/>
    <property type="match status" value="1"/>
</dbReference>
<dbReference type="GO" id="GO:0030490">
    <property type="term" value="P:maturation of SSU-rRNA"/>
    <property type="evidence" value="ECO:0007669"/>
    <property type="project" value="TreeGrafter"/>
</dbReference>
<comment type="caution">
    <text evidence="18">The sequence shown here is derived from an EMBL/GenBank/DDBJ whole genome shotgun (WGS) entry which is preliminary data.</text>
</comment>
<evidence type="ECO:0000256" key="12">
    <source>
        <dbReference type="ARBA" id="ARBA00048679"/>
    </source>
</evidence>
<evidence type="ECO:0000256" key="3">
    <source>
        <dbReference type="ARBA" id="ARBA00012513"/>
    </source>
</evidence>
<comment type="catalytic activity">
    <reaction evidence="11">
        <text>L-threonyl-[protein] + ATP = O-phospho-L-threonyl-[protein] + ADP + H(+)</text>
        <dbReference type="Rhea" id="RHEA:46608"/>
        <dbReference type="Rhea" id="RHEA-COMP:11060"/>
        <dbReference type="Rhea" id="RHEA-COMP:11605"/>
        <dbReference type="ChEBI" id="CHEBI:15378"/>
        <dbReference type="ChEBI" id="CHEBI:30013"/>
        <dbReference type="ChEBI" id="CHEBI:30616"/>
        <dbReference type="ChEBI" id="CHEBI:61977"/>
        <dbReference type="ChEBI" id="CHEBI:456216"/>
        <dbReference type="EC" id="2.7.11.1"/>
    </reaction>
</comment>
<gene>
    <name evidence="18" type="ORF">B4U79_00065</name>
</gene>
<evidence type="ECO:0000256" key="9">
    <source>
        <dbReference type="ARBA" id="ARBA00022840"/>
    </source>
</evidence>
<dbReference type="InterPro" id="IPR036390">
    <property type="entry name" value="WH_DNA-bd_sf"/>
</dbReference>
<dbReference type="AlphaFoldDB" id="A0A443QTP4"/>
<evidence type="ECO:0000256" key="7">
    <source>
        <dbReference type="ARBA" id="ARBA00022741"/>
    </source>
</evidence>
<evidence type="ECO:0000256" key="8">
    <source>
        <dbReference type="ARBA" id="ARBA00022777"/>
    </source>
</evidence>
<dbReference type="InterPro" id="IPR000687">
    <property type="entry name" value="RIO_kinase"/>
</dbReference>
<dbReference type="InterPro" id="IPR036388">
    <property type="entry name" value="WH-like_DNA-bd_sf"/>
</dbReference>
<evidence type="ECO:0000256" key="2">
    <source>
        <dbReference type="ARBA" id="ARBA00009196"/>
    </source>
</evidence>
<organism evidence="18 19">
    <name type="scientific">Dinothrombium tinctorium</name>
    <dbReference type="NCBI Taxonomy" id="1965070"/>
    <lineage>
        <taxon>Eukaryota</taxon>
        <taxon>Metazoa</taxon>
        <taxon>Ecdysozoa</taxon>
        <taxon>Arthropoda</taxon>
        <taxon>Chelicerata</taxon>
        <taxon>Arachnida</taxon>
        <taxon>Acari</taxon>
        <taxon>Acariformes</taxon>
        <taxon>Trombidiformes</taxon>
        <taxon>Prostigmata</taxon>
        <taxon>Anystina</taxon>
        <taxon>Parasitengona</taxon>
        <taxon>Trombidioidea</taxon>
        <taxon>Trombidiidae</taxon>
        <taxon>Dinothrombium</taxon>
    </lineage>
</organism>
<dbReference type="SMART" id="SM00090">
    <property type="entry name" value="RIO"/>
    <property type="match status" value="1"/>
</dbReference>
<evidence type="ECO:0000313" key="18">
    <source>
        <dbReference type="EMBL" id="RWS06386.1"/>
    </source>
</evidence>
<dbReference type="EMBL" id="NCKU01004145">
    <property type="protein sequence ID" value="RWS06386.1"/>
    <property type="molecule type" value="Genomic_DNA"/>
</dbReference>
<protein>
    <recommendedName>
        <fullName evidence="13">Serine/threonine-protein kinase RIO2</fullName>
        <ecNumber evidence="3">2.7.11.1</ecNumber>
    </recommendedName>
    <alternativeName>
        <fullName evidence="14">Serine/threonine-protein kinase rio2</fullName>
    </alternativeName>
</protein>
<dbReference type="EC" id="2.7.11.1" evidence="3"/>
<dbReference type="GO" id="GO:0005829">
    <property type="term" value="C:cytosol"/>
    <property type="evidence" value="ECO:0007669"/>
    <property type="project" value="TreeGrafter"/>
</dbReference>
<evidence type="ECO:0000256" key="14">
    <source>
        <dbReference type="ARBA" id="ARBA00068837"/>
    </source>
</evidence>
<dbReference type="Gene3D" id="3.30.200.20">
    <property type="entry name" value="Phosphorylase Kinase, domain 1"/>
    <property type="match status" value="1"/>
</dbReference>
<comment type="cofactor">
    <cofactor evidence="1">
        <name>Mg(2+)</name>
        <dbReference type="ChEBI" id="CHEBI:18420"/>
    </cofactor>
</comment>
<evidence type="ECO:0000256" key="1">
    <source>
        <dbReference type="ARBA" id="ARBA00001946"/>
    </source>
</evidence>
<evidence type="ECO:0000256" key="5">
    <source>
        <dbReference type="ARBA" id="ARBA00022679"/>
    </source>
</evidence>
<keyword evidence="7" id="KW-0547">Nucleotide-binding</keyword>
<feature type="coiled-coil region" evidence="15">
    <location>
        <begin position="396"/>
        <end position="423"/>
    </location>
</feature>
<evidence type="ECO:0000259" key="17">
    <source>
        <dbReference type="SMART" id="SM00090"/>
    </source>
</evidence>
<dbReference type="SUPFAM" id="SSF56112">
    <property type="entry name" value="Protein kinase-like (PK-like)"/>
    <property type="match status" value="1"/>
</dbReference>
<feature type="region of interest" description="Disordered" evidence="16">
    <location>
        <begin position="306"/>
        <end position="326"/>
    </location>
</feature>
<comment type="similarity">
    <text evidence="2">Belongs to the protein kinase superfamily. RIO-type Ser/Thr kinase family.</text>
</comment>
<sequence length="447" mass="50902">MVKLDVSLLRYLTADDIRVLTAVEMGLKNHQLVPASLVATISSLRSGVSKILHSLCRHKLLSYERGKRYDGFRLTYKGYDYLALNVLKNRAVITQIGTQIGVGKESDVFVAINDSEERFALKIHRLGRTCFRKVNDKRDYHKNGAKVHSFLYLSRLAAKREFAFLTALYEKGFPVPKPVDYNRHCVVMQLIDGTLLNHLSAEEIVDIPSLYDKLMNLIIKLANECGVVHGDMNEFNLMITSDNDPILIDFPQMVGTDHKLAEEYFDRDVNCIVDFFKKKFDYVSDYIPSLSKDIDAKDVSSFININNEESEDDEDEAIGGENDENDSKIVTMISDLKVESDNDIHNEVDSKHVLAKRLSESSSDFDSHSIISMATTRSGYASTAASTFAPEDIRKRLRQQKEKREKRNQLKQVTRKIKGEANAIQRERKTNAAKIKEDLNVHRVDPF</sequence>
<dbReference type="FunFam" id="1.10.10.10:FF:000053">
    <property type="entry name" value="Serine/threonine-protein kinase RIO2"/>
    <property type="match status" value="1"/>
</dbReference>
<accession>A0A443QTP4</accession>
<dbReference type="SUPFAM" id="SSF46785">
    <property type="entry name" value="Winged helix' DNA-binding domain"/>
    <property type="match status" value="1"/>
</dbReference>
<keyword evidence="19" id="KW-1185">Reference proteome</keyword>
<evidence type="ECO:0000256" key="11">
    <source>
        <dbReference type="ARBA" id="ARBA00047899"/>
    </source>
</evidence>
<dbReference type="InterPro" id="IPR030484">
    <property type="entry name" value="Rio2"/>
</dbReference>
<keyword evidence="8 18" id="KW-0418">Kinase</keyword>
<keyword evidence="6" id="KW-0479">Metal-binding</keyword>
<dbReference type="GO" id="GO:0030688">
    <property type="term" value="C:preribosome, small subunit precursor"/>
    <property type="evidence" value="ECO:0007669"/>
    <property type="project" value="TreeGrafter"/>
</dbReference>
<feature type="compositionally biased region" description="Acidic residues" evidence="16">
    <location>
        <begin position="308"/>
        <end position="324"/>
    </location>
</feature>
<dbReference type="InterPro" id="IPR015285">
    <property type="entry name" value="RIO2_wHTH_N"/>
</dbReference>
<dbReference type="GO" id="GO:0004674">
    <property type="term" value="F:protein serine/threonine kinase activity"/>
    <property type="evidence" value="ECO:0007669"/>
    <property type="project" value="UniProtKB-KW"/>
</dbReference>
<name>A0A443QTP4_9ACAR</name>
<evidence type="ECO:0000256" key="10">
    <source>
        <dbReference type="ARBA" id="ARBA00022842"/>
    </source>
</evidence>
<reference evidence="18 19" key="1">
    <citation type="journal article" date="2018" name="Gigascience">
        <title>Genomes of trombidid mites reveal novel predicted allergens and laterally-transferred genes associated with secondary metabolism.</title>
        <authorList>
            <person name="Dong X."/>
            <person name="Chaisiri K."/>
            <person name="Xia D."/>
            <person name="Armstrong S.D."/>
            <person name="Fang Y."/>
            <person name="Donnelly M.J."/>
            <person name="Kadowaki T."/>
            <person name="McGarry J.W."/>
            <person name="Darby A.C."/>
            <person name="Makepeace B.L."/>
        </authorList>
    </citation>
    <scope>NUCLEOTIDE SEQUENCE [LARGE SCALE GENOMIC DNA]</scope>
    <source>
        <strain evidence="18">UoL-WK</strain>
    </source>
</reference>
<evidence type="ECO:0000256" key="16">
    <source>
        <dbReference type="SAM" id="MobiDB-lite"/>
    </source>
</evidence>
<evidence type="ECO:0000256" key="15">
    <source>
        <dbReference type="SAM" id="Coils"/>
    </source>
</evidence>
<dbReference type="PANTHER" id="PTHR45852:SF1">
    <property type="entry name" value="SERINE_THREONINE-PROTEIN KINASE RIO2"/>
    <property type="match status" value="1"/>
</dbReference>
<dbReference type="InterPro" id="IPR011009">
    <property type="entry name" value="Kinase-like_dom_sf"/>
</dbReference>
<dbReference type="Gene3D" id="1.10.10.10">
    <property type="entry name" value="Winged helix-like DNA-binding domain superfamily/Winged helix DNA-binding domain"/>
    <property type="match status" value="1"/>
</dbReference>
<dbReference type="GO" id="GO:0005634">
    <property type="term" value="C:nucleus"/>
    <property type="evidence" value="ECO:0007669"/>
    <property type="project" value="TreeGrafter"/>
</dbReference>
<dbReference type="CDD" id="cd05144">
    <property type="entry name" value="RIO2_C"/>
    <property type="match status" value="1"/>
</dbReference>
<dbReference type="InterPro" id="IPR018934">
    <property type="entry name" value="RIO_dom"/>
</dbReference>
<keyword evidence="10" id="KW-0460">Magnesium</keyword>
<keyword evidence="4" id="KW-0723">Serine/threonine-protein kinase</keyword>
<evidence type="ECO:0000256" key="13">
    <source>
        <dbReference type="ARBA" id="ARBA00068353"/>
    </source>
</evidence>
<dbReference type="OrthoDB" id="10258631at2759"/>
<keyword evidence="15" id="KW-0175">Coiled coil</keyword>
<dbReference type="Pfam" id="PF09202">
    <property type="entry name" value="Rio2_N"/>
    <property type="match status" value="1"/>
</dbReference>
<dbReference type="STRING" id="1965070.A0A443QTP4"/>
<dbReference type="Gene3D" id="1.10.510.10">
    <property type="entry name" value="Transferase(Phosphotransferase) domain 1"/>
    <property type="match status" value="1"/>
</dbReference>
<feature type="domain" description="RIO kinase" evidence="17">
    <location>
        <begin position="65"/>
        <end position="296"/>
    </location>
</feature>
<dbReference type="GO" id="GO:0005524">
    <property type="term" value="F:ATP binding"/>
    <property type="evidence" value="ECO:0007669"/>
    <property type="project" value="UniProtKB-KW"/>
</dbReference>
<dbReference type="Proteomes" id="UP000285301">
    <property type="component" value="Unassembled WGS sequence"/>
</dbReference>